<dbReference type="InterPro" id="IPR015005">
    <property type="entry name" value="DUF1854"/>
</dbReference>
<proteinExistence type="predicted"/>
<organism evidence="2">
    <name type="scientific">Acidovorax sp. GW101-3H11</name>
    <dbReference type="NCBI Taxonomy" id="1813946"/>
    <lineage>
        <taxon>Bacteria</taxon>
        <taxon>Pseudomonadati</taxon>
        <taxon>Pseudomonadota</taxon>
        <taxon>Betaproteobacteria</taxon>
        <taxon>Burkholderiales</taxon>
        <taxon>Comamonadaceae</taxon>
        <taxon>Acidovorax</taxon>
    </lineage>
</organism>
<name>A0A165LZW8_9BURK</name>
<reference evidence="2" key="1">
    <citation type="journal article" date="2018" name="Nature">
        <title>Mutant phenotypes for thousands of bacterial genes of unknown function.</title>
        <authorList>
            <person name="Price M.N."/>
            <person name="Wetmore K.M."/>
            <person name="Waters R.J."/>
            <person name="Callaghan M."/>
            <person name="Ray J."/>
            <person name="Liu H."/>
            <person name="Kuehl J.V."/>
            <person name="Melnyk R.A."/>
            <person name="Lamson J.S."/>
            <person name="Suh Y."/>
            <person name="Carlson H.K."/>
            <person name="Esquivel Z."/>
            <person name="Sadeeshkumar H."/>
            <person name="Chakraborty R."/>
            <person name="Zane G.M."/>
            <person name="Rubin B.E."/>
            <person name="Wall J.D."/>
            <person name="Visel A."/>
            <person name="Bristow J."/>
            <person name="Blow M.J."/>
            <person name="Arkin A.P."/>
            <person name="Deutschbauer A.M."/>
        </authorList>
    </citation>
    <scope>NUCLEOTIDE SEQUENCE [LARGE SCALE GENOMIC DNA]</scope>
    <source>
        <strain evidence="2">GW101-3H11</strain>
    </source>
</reference>
<evidence type="ECO:0000313" key="2">
    <source>
        <dbReference type="EMBL" id="KZT17723.1"/>
    </source>
</evidence>
<comment type="caution">
    <text evidence="2">The sequence shown here is derived from an EMBL/GenBank/DDBJ whole genome shotgun (WGS) entry which is preliminary data.</text>
</comment>
<sequence length="164" mass="17771">MNAPLTPSSAPAFQLARNPHGRLVLTLPDGTAHEGVTPVRAFPIAAPGEGLSLVGSDGHELLWIPHVDQVAGPARQLIDEELAVREFVPTIEKIVAVSSFSTPSTWQVETDRGPASLVLKAEEDIRRLGGRTRLLIAGGDGMQFRVKDTTALDRHSRKLLERFL</sequence>
<dbReference type="EMBL" id="LUKZ01000001">
    <property type="protein sequence ID" value="KZT17723.1"/>
    <property type="molecule type" value="Genomic_DNA"/>
</dbReference>
<dbReference type="AlphaFoldDB" id="A0A165LZW8"/>
<accession>A0A165LZW8</accession>
<dbReference type="Pfam" id="PF08909">
    <property type="entry name" value="DUF1854"/>
    <property type="match status" value="1"/>
</dbReference>
<dbReference type="RefSeq" id="WP_063459005.1">
    <property type="nucleotide sequence ID" value="NZ_LUKZ01000001.1"/>
</dbReference>
<evidence type="ECO:0000259" key="1">
    <source>
        <dbReference type="Pfam" id="PF08909"/>
    </source>
</evidence>
<gene>
    <name evidence="2" type="ORF">A1D30_01315</name>
</gene>
<dbReference type="OrthoDB" id="212426at2"/>
<protein>
    <recommendedName>
        <fullName evidence="1">DUF1854 domain-containing protein</fullName>
    </recommendedName>
</protein>
<dbReference type="STRING" id="1813946.A1D30_01315"/>
<feature type="domain" description="DUF1854" evidence="1">
    <location>
        <begin position="33"/>
        <end position="163"/>
    </location>
</feature>